<name>A0A8H3X6U2_GIGMA</name>
<gene>
    <name evidence="1" type="ORF">F8M41_006225</name>
</gene>
<dbReference type="EMBL" id="WTPW01001606">
    <property type="protein sequence ID" value="KAF0426316.1"/>
    <property type="molecule type" value="Genomic_DNA"/>
</dbReference>
<reference evidence="1 2" key="1">
    <citation type="journal article" date="2019" name="Environ. Microbiol.">
        <title>At the nexus of three kingdoms: the genome of the mycorrhizal fungus Gigaspora margarita provides insights into plant, endobacterial and fungal interactions.</title>
        <authorList>
            <person name="Venice F."/>
            <person name="Ghignone S."/>
            <person name="Salvioli di Fossalunga A."/>
            <person name="Amselem J."/>
            <person name="Novero M."/>
            <person name="Xianan X."/>
            <person name="Sedzielewska Toro K."/>
            <person name="Morin E."/>
            <person name="Lipzen A."/>
            <person name="Grigoriev I.V."/>
            <person name="Henrissat B."/>
            <person name="Martin F.M."/>
            <person name="Bonfante P."/>
        </authorList>
    </citation>
    <scope>NUCLEOTIDE SEQUENCE [LARGE SCALE GENOMIC DNA]</scope>
    <source>
        <strain evidence="1 2">BEG34</strain>
    </source>
</reference>
<protein>
    <submittedName>
        <fullName evidence="1">Uncharacterized protein</fullName>
    </submittedName>
</protein>
<accession>A0A8H3X6U2</accession>
<dbReference type="Proteomes" id="UP000439903">
    <property type="component" value="Unassembled WGS sequence"/>
</dbReference>
<comment type="caution">
    <text evidence="1">The sequence shown here is derived from an EMBL/GenBank/DDBJ whole genome shotgun (WGS) entry which is preliminary data.</text>
</comment>
<evidence type="ECO:0000313" key="2">
    <source>
        <dbReference type="Proteomes" id="UP000439903"/>
    </source>
</evidence>
<evidence type="ECO:0000313" key="1">
    <source>
        <dbReference type="EMBL" id="KAF0426316.1"/>
    </source>
</evidence>
<keyword evidence="2" id="KW-1185">Reference proteome</keyword>
<dbReference type="AlphaFoldDB" id="A0A8H3X6U2"/>
<sequence length="88" mass="10180">MNKKTTPEQFEPSAMNEKTIPEQFDNTMEFTSFISSMSQVKFESNILKEGHRIIWLYKPQVSLVKKFSKAENMISPLYNQLSKVNACA</sequence>
<organism evidence="1 2">
    <name type="scientific">Gigaspora margarita</name>
    <dbReference type="NCBI Taxonomy" id="4874"/>
    <lineage>
        <taxon>Eukaryota</taxon>
        <taxon>Fungi</taxon>
        <taxon>Fungi incertae sedis</taxon>
        <taxon>Mucoromycota</taxon>
        <taxon>Glomeromycotina</taxon>
        <taxon>Glomeromycetes</taxon>
        <taxon>Diversisporales</taxon>
        <taxon>Gigasporaceae</taxon>
        <taxon>Gigaspora</taxon>
    </lineage>
</organism>
<proteinExistence type="predicted"/>